<dbReference type="InterPro" id="IPR001594">
    <property type="entry name" value="Palmitoyltrfase_DHHC"/>
</dbReference>
<dbReference type="GO" id="GO:0016409">
    <property type="term" value="F:palmitoyltransferase activity"/>
    <property type="evidence" value="ECO:0007669"/>
    <property type="project" value="InterPro"/>
</dbReference>
<comment type="subcellular location">
    <subcellularLocation>
        <location evidence="1">Membrane</location>
        <topology evidence="1">Multi-pass membrane protein</topology>
    </subcellularLocation>
</comment>
<keyword evidence="4 8" id="KW-0812">Transmembrane</keyword>
<sequence>MRGYVTLPIVLVLAAVVYIYFTTVFVVIDGWLGLSTASGLANAAALTVLAIMALITYGMAVLKDPGRVPSAFAPDIEDDENAIHEIKRKGGDLRYCQKCSHYKPPRAHHCRICKRCVLRMDHHCVWINNCVGHENYKIFFVFVLYGVSACIHSLVLLIASACYELQKDQQQNGESFNKSYILCAALLCPLTVALSILLFWHIYLILHNKTTIEYHEGVRAMLLAEKVGNSYRHPYDIGLFENLVSVLGPNVVCWICPVSKHIVGWASNKVSSRALPTIHNPVRIRFHPFRHSFSGSLHHETLAICCVRAMRTPMATRAMSGRGLLRVATYSPISSFISLRFFHPSSRHSPLRVGIHEVGHGCSLNPPGFGLTRQLPLQSLGERGYVHSLVDSVMEELAVIRTNRRIRSTIKVGFPHNKELSDDVSEKRMLQKGLLLEFRKDSQKTLLAVVQKPDGKKNWMVHDQPQQVTYIVPGAEDFDHATISDFIQKAQDLSDPSILECAWAELLENKKSVTAEELAEMIYGSRESLESYCAHLLLSRDDVYFSVVGNRDYCSVYEPRASVQVVELSQRKLAKQSSEKELEGFVHLLMSAKATLPCSKPSRSSWMVEDKVKRKIQCLEAYALDMLESDEQRKTAGNILKAMGLTKTSSAAINLLIDIGYFPVHVNLDLLKLRIKTDYNHEVLLASENLLMGSDDPDGSNRKDLTSLKVYAIDVDDADELDDALSATRLPDGKIKVWIHVADPTCLVAPHSIIDREAIRRGTSIFLPTATYPMFPEKLAMEGMSLQQGKICKTVSVSVTLREDGRPTYMLTYESATELLHLNLEEEAELRILSEAALHRFQWRLSQGAIDTATIDTRIKVANPDDPEPVITLYVEDQSSPAMRLVSEMMILCGEVIATFGSINNISLPYRGQPQSNISATAFSHLPEGPARTASYLKIMRAAEMDYRKPIWHGLLGIPGYVQFTSPIRRYIDLLAHYQVKAFLRGEALPFSAGELEGMTCIVNMHVRVAKKLQNNSLRYWILEYLRRQQRDRRFCALILRFIKHRTAALLLMEVGIQATADVSIGKQIGDELRVIIVESHPRDDILSVKEVIDDSH</sequence>
<evidence type="ECO:0000256" key="8">
    <source>
        <dbReference type="SAM" id="Phobius"/>
    </source>
</evidence>
<dbReference type="Pfam" id="PF00773">
    <property type="entry name" value="RNB"/>
    <property type="match status" value="1"/>
</dbReference>
<dbReference type="SMART" id="SM00955">
    <property type="entry name" value="RNB"/>
    <property type="match status" value="1"/>
</dbReference>
<evidence type="ECO:0000256" key="7">
    <source>
        <dbReference type="ARBA" id="ARBA00023315"/>
    </source>
</evidence>
<evidence type="ECO:0000313" key="11">
    <source>
        <dbReference type="Proteomes" id="UP000734854"/>
    </source>
</evidence>
<dbReference type="EMBL" id="JACMSC010000001">
    <property type="protein sequence ID" value="KAG6535557.1"/>
    <property type="molecule type" value="Genomic_DNA"/>
</dbReference>
<feature type="transmembrane region" description="Helical" evidence="8">
    <location>
        <begin position="180"/>
        <end position="203"/>
    </location>
</feature>
<dbReference type="InterPro" id="IPR056403">
    <property type="entry name" value="RNase_II_barrel"/>
</dbReference>
<comment type="similarity">
    <text evidence="2">Belongs to the DHHC palmitoyltransferase family.</text>
</comment>
<keyword evidence="11" id="KW-1185">Reference proteome</keyword>
<dbReference type="InterPro" id="IPR012340">
    <property type="entry name" value="NA-bd_OB-fold"/>
</dbReference>
<dbReference type="InterPro" id="IPR039859">
    <property type="entry name" value="PFA4/ZDH16/20/ERF2-like"/>
</dbReference>
<feature type="domain" description="RNB" evidence="9">
    <location>
        <begin position="702"/>
        <end position="986"/>
    </location>
</feature>
<name>A0A8J5HXJ9_ZINOF</name>
<dbReference type="InterPro" id="IPR056404">
    <property type="entry name" value="HTH_RNase_II"/>
</dbReference>
<keyword evidence="6 8" id="KW-0472">Membrane</keyword>
<organism evidence="10 11">
    <name type="scientific">Zingiber officinale</name>
    <name type="common">Ginger</name>
    <name type="synonym">Amomum zingiber</name>
    <dbReference type="NCBI Taxonomy" id="94328"/>
    <lineage>
        <taxon>Eukaryota</taxon>
        <taxon>Viridiplantae</taxon>
        <taxon>Streptophyta</taxon>
        <taxon>Embryophyta</taxon>
        <taxon>Tracheophyta</taxon>
        <taxon>Spermatophyta</taxon>
        <taxon>Magnoliopsida</taxon>
        <taxon>Liliopsida</taxon>
        <taxon>Zingiberales</taxon>
        <taxon>Zingiberaceae</taxon>
        <taxon>Zingiber</taxon>
    </lineage>
</organism>
<keyword evidence="3" id="KW-0808">Transferase</keyword>
<feature type="transmembrane region" description="Helical" evidence="8">
    <location>
        <begin position="40"/>
        <end position="60"/>
    </location>
</feature>
<protein>
    <recommendedName>
        <fullName evidence="9">RNB domain-containing protein</fullName>
    </recommendedName>
</protein>
<evidence type="ECO:0000256" key="5">
    <source>
        <dbReference type="ARBA" id="ARBA00022989"/>
    </source>
</evidence>
<comment type="caution">
    <text evidence="10">The sequence shown here is derived from an EMBL/GenBank/DDBJ whole genome shotgun (WGS) entry which is preliminary data.</text>
</comment>
<dbReference type="PROSITE" id="PS50216">
    <property type="entry name" value="DHHC"/>
    <property type="match status" value="1"/>
</dbReference>
<reference evidence="10 11" key="1">
    <citation type="submission" date="2020-08" db="EMBL/GenBank/DDBJ databases">
        <title>Plant Genome Project.</title>
        <authorList>
            <person name="Zhang R.-G."/>
        </authorList>
    </citation>
    <scope>NUCLEOTIDE SEQUENCE [LARGE SCALE GENOMIC DNA]</scope>
    <source>
        <tissue evidence="10">Rhizome</tissue>
    </source>
</reference>
<evidence type="ECO:0000259" key="9">
    <source>
        <dbReference type="SMART" id="SM00955"/>
    </source>
</evidence>
<evidence type="ECO:0000256" key="2">
    <source>
        <dbReference type="ARBA" id="ARBA00008574"/>
    </source>
</evidence>
<dbReference type="SUPFAM" id="SSF50249">
    <property type="entry name" value="Nucleic acid-binding proteins"/>
    <property type="match status" value="1"/>
</dbReference>
<feature type="transmembrane region" description="Helical" evidence="8">
    <location>
        <begin position="138"/>
        <end position="159"/>
    </location>
</feature>
<evidence type="ECO:0000256" key="3">
    <source>
        <dbReference type="ARBA" id="ARBA00022679"/>
    </source>
</evidence>
<dbReference type="Pfam" id="PF23163">
    <property type="entry name" value="CSD_RNase_II"/>
    <property type="match status" value="1"/>
</dbReference>
<evidence type="ECO:0000256" key="1">
    <source>
        <dbReference type="ARBA" id="ARBA00004141"/>
    </source>
</evidence>
<dbReference type="GO" id="GO:0004540">
    <property type="term" value="F:RNA nuclease activity"/>
    <property type="evidence" value="ECO:0007669"/>
    <property type="project" value="InterPro"/>
</dbReference>
<dbReference type="GO" id="GO:0016020">
    <property type="term" value="C:membrane"/>
    <property type="evidence" value="ECO:0007669"/>
    <property type="project" value="UniProtKB-SubCell"/>
</dbReference>
<dbReference type="Proteomes" id="UP000734854">
    <property type="component" value="Unassembled WGS sequence"/>
</dbReference>
<feature type="transmembrane region" description="Helical" evidence="8">
    <location>
        <begin position="6"/>
        <end position="28"/>
    </location>
</feature>
<evidence type="ECO:0000256" key="6">
    <source>
        <dbReference type="ARBA" id="ARBA00023136"/>
    </source>
</evidence>
<dbReference type="Pfam" id="PF25255">
    <property type="entry name" value="WHD_RNase_II"/>
    <property type="match status" value="1"/>
</dbReference>
<proteinExistence type="inferred from homology"/>
<evidence type="ECO:0000256" key="4">
    <source>
        <dbReference type="ARBA" id="ARBA00022692"/>
    </source>
</evidence>
<dbReference type="InterPro" id="IPR001900">
    <property type="entry name" value="RNase_II/R"/>
</dbReference>
<dbReference type="InterPro" id="IPR057324">
    <property type="entry name" value="WH_RNase_II"/>
</dbReference>
<keyword evidence="7" id="KW-0012">Acyltransferase</keyword>
<dbReference type="AlphaFoldDB" id="A0A8J5HXJ9"/>
<dbReference type="Pfam" id="PF01529">
    <property type="entry name" value="DHHC"/>
    <property type="match status" value="1"/>
</dbReference>
<dbReference type="GO" id="GO:0003723">
    <property type="term" value="F:RNA binding"/>
    <property type="evidence" value="ECO:0007669"/>
    <property type="project" value="InterPro"/>
</dbReference>
<dbReference type="PANTHER" id="PTHR12246">
    <property type="entry name" value="PALMITOYLTRANSFERASE ZDHHC16"/>
    <property type="match status" value="1"/>
</dbReference>
<accession>A0A8J5HXJ9</accession>
<gene>
    <name evidence="10" type="ORF">ZIOFF_000579</name>
</gene>
<keyword evidence="5 8" id="KW-1133">Transmembrane helix</keyword>
<evidence type="ECO:0000313" key="10">
    <source>
        <dbReference type="EMBL" id="KAG6535557.1"/>
    </source>
</evidence>
<dbReference type="Pfam" id="PF23161">
    <property type="entry name" value="HTH_RNase_II"/>
    <property type="match status" value="1"/>
</dbReference>